<protein>
    <recommendedName>
        <fullName evidence="6">SH3 domain-containing protein</fullName>
    </recommendedName>
</protein>
<keyword evidence="8" id="KW-1185">Reference proteome</keyword>
<feature type="region of interest" description="Disordered" evidence="3">
    <location>
        <begin position="421"/>
        <end position="448"/>
    </location>
</feature>
<dbReference type="Pfam" id="PF00018">
    <property type="entry name" value="SH3_1"/>
    <property type="match status" value="1"/>
</dbReference>
<accession>A0AAD5ULT3</accession>
<organism evidence="7 8">
    <name type="scientific">Boothiomyces macroporosus</name>
    <dbReference type="NCBI Taxonomy" id="261099"/>
    <lineage>
        <taxon>Eukaryota</taxon>
        <taxon>Fungi</taxon>
        <taxon>Fungi incertae sedis</taxon>
        <taxon>Chytridiomycota</taxon>
        <taxon>Chytridiomycota incertae sedis</taxon>
        <taxon>Chytridiomycetes</taxon>
        <taxon>Rhizophydiales</taxon>
        <taxon>Terramycetaceae</taxon>
        <taxon>Boothiomyces</taxon>
    </lineage>
</organism>
<feature type="transmembrane region" description="Helical" evidence="4">
    <location>
        <begin position="232"/>
        <end position="253"/>
    </location>
</feature>
<sequence>MILISYLLLTVYGQSNPQCISLAGSKNCAGMDAYSILPSNEFKDLTSLDSYLDSLSEGVQSNVQQFQQVYQCPNFNGAGIRFPYSTLCAFMIEASASQCQSQYKNTSVPPLVLCASTCDAHQKSISSLLSNASICDANPSTTAAAARTAAQTGGGATTNLNDFCNSLNSNPAAQPGSQCINGTKAEFLACGFMSPAETKAFCAANPNEFCCVMAAAAAAPPPLSLLAPANNVWVISSIVAGVLAVLGIAFLIYQRLSKMGQRPTTAYNPQRATKSKSKFFSFFAGNNQAPDLPVSNGKPRSSLFTTIRASTIFKSDPPKMPTGPIQLPPAAKLNTFSELQDDPDYYQPQGGDRGNEVQVFEDYDAGMDDEMDCRVGDIIAVFEEFDDGKNKLTIGWATGQNLTSGAEGIFPMAICEPLRGGNDRESRVSRPRSGFSARSQSLLPPVRL</sequence>
<dbReference type="EMBL" id="JADGKB010000004">
    <property type="protein sequence ID" value="KAJ3261695.1"/>
    <property type="molecule type" value="Genomic_DNA"/>
</dbReference>
<evidence type="ECO:0000313" key="7">
    <source>
        <dbReference type="EMBL" id="KAJ3261695.1"/>
    </source>
</evidence>
<evidence type="ECO:0000313" key="8">
    <source>
        <dbReference type="Proteomes" id="UP001210925"/>
    </source>
</evidence>
<keyword evidence="4" id="KW-0472">Membrane</keyword>
<evidence type="ECO:0000256" key="4">
    <source>
        <dbReference type="SAM" id="Phobius"/>
    </source>
</evidence>
<feature type="signal peptide" evidence="5">
    <location>
        <begin position="1"/>
        <end position="17"/>
    </location>
</feature>
<proteinExistence type="predicted"/>
<evidence type="ECO:0000256" key="3">
    <source>
        <dbReference type="SAM" id="MobiDB-lite"/>
    </source>
</evidence>
<reference evidence="7" key="1">
    <citation type="submission" date="2020-05" db="EMBL/GenBank/DDBJ databases">
        <title>Phylogenomic resolution of chytrid fungi.</title>
        <authorList>
            <person name="Stajich J.E."/>
            <person name="Amses K."/>
            <person name="Simmons R."/>
            <person name="Seto K."/>
            <person name="Myers J."/>
            <person name="Bonds A."/>
            <person name="Quandt C.A."/>
            <person name="Barry K."/>
            <person name="Liu P."/>
            <person name="Grigoriev I."/>
            <person name="Longcore J.E."/>
            <person name="James T.Y."/>
        </authorList>
    </citation>
    <scope>NUCLEOTIDE SEQUENCE</scope>
    <source>
        <strain evidence="7">PLAUS21</strain>
    </source>
</reference>
<feature type="domain" description="SH3" evidence="6">
    <location>
        <begin position="352"/>
        <end position="420"/>
    </location>
</feature>
<dbReference type="SUPFAM" id="SSF50044">
    <property type="entry name" value="SH3-domain"/>
    <property type="match status" value="1"/>
</dbReference>
<keyword evidence="1 2" id="KW-0728">SH3 domain</keyword>
<name>A0AAD5ULT3_9FUNG</name>
<dbReference type="SMART" id="SM00326">
    <property type="entry name" value="SH3"/>
    <property type="match status" value="1"/>
</dbReference>
<evidence type="ECO:0000256" key="2">
    <source>
        <dbReference type="PROSITE-ProRule" id="PRU00192"/>
    </source>
</evidence>
<evidence type="ECO:0000256" key="1">
    <source>
        <dbReference type="ARBA" id="ARBA00022443"/>
    </source>
</evidence>
<dbReference type="InterPro" id="IPR036028">
    <property type="entry name" value="SH3-like_dom_sf"/>
</dbReference>
<dbReference type="InterPro" id="IPR001452">
    <property type="entry name" value="SH3_domain"/>
</dbReference>
<keyword evidence="5" id="KW-0732">Signal</keyword>
<dbReference type="Gene3D" id="2.30.30.40">
    <property type="entry name" value="SH3 Domains"/>
    <property type="match status" value="1"/>
</dbReference>
<evidence type="ECO:0000259" key="6">
    <source>
        <dbReference type="PROSITE" id="PS50002"/>
    </source>
</evidence>
<gene>
    <name evidence="7" type="ORF">HK103_004646</name>
</gene>
<dbReference type="Proteomes" id="UP001210925">
    <property type="component" value="Unassembled WGS sequence"/>
</dbReference>
<comment type="caution">
    <text evidence="7">The sequence shown here is derived from an EMBL/GenBank/DDBJ whole genome shotgun (WGS) entry which is preliminary data.</text>
</comment>
<feature type="chain" id="PRO_5042132248" description="SH3 domain-containing protein" evidence="5">
    <location>
        <begin position="18"/>
        <end position="448"/>
    </location>
</feature>
<keyword evidence="4" id="KW-0812">Transmembrane</keyword>
<dbReference type="AlphaFoldDB" id="A0AAD5ULT3"/>
<evidence type="ECO:0000256" key="5">
    <source>
        <dbReference type="SAM" id="SignalP"/>
    </source>
</evidence>
<keyword evidence="4" id="KW-1133">Transmembrane helix</keyword>
<dbReference type="PROSITE" id="PS50002">
    <property type="entry name" value="SH3"/>
    <property type="match status" value="1"/>
</dbReference>